<dbReference type="AlphaFoldDB" id="A0A250KWG8"/>
<accession>A0A250KWG8</accession>
<dbReference type="SUPFAM" id="SSF48208">
    <property type="entry name" value="Six-hairpin glycosidases"/>
    <property type="match status" value="1"/>
</dbReference>
<dbReference type="RefSeq" id="WP_119631277.1">
    <property type="nucleotide sequence ID" value="NZ_AP017928.1"/>
</dbReference>
<feature type="domain" description="F5/8 type C" evidence="1">
    <location>
        <begin position="1"/>
        <end position="125"/>
    </location>
</feature>
<dbReference type="GO" id="GO:0005975">
    <property type="term" value="P:carbohydrate metabolic process"/>
    <property type="evidence" value="ECO:0007669"/>
    <property type="project" value="InterPro"/>
</dbReference>
<dbReference type="InterPro" id="IPR000421">
    <property type="entry name" value="FA58C"/>
</dbReference>
<dbReference type="PROSITE" id="PS50022">
    <property type="entry name" value="FA58C_3"/>
    <property type="match status" value="1"/>
</dbReference>
<evidence type="ECO:0000313" key="3">
    <source>
        <dbReference type="Proteomes" id="UP000266313"/>
    </source>
</evidence>
<name>A0A250KWG8_9GAMM</name>
<dbReference type="KEGG" id="mmai:sS8_4098"/>
<dbReference type="InterPro" id="IPR012341">
    <property type="entry name" value="6hp_glycosidase-like_sf"/>
</dbReference>
<dbReference type="InterPro" id="IPR008979">
    <property type="entry name" value="Galactose-bd-like_sf"/>
</dbReference>
<organism evidence="2 3">
    <name type="scientific">Methylocaldum marinum</name>
    <dbReference type="NCBI Taxonomy" id="1432792"/>
    <lineage>
        <taxon>Bacteria</taxon>
        <taxon>Pseudomonadati</taxon>
        <taxon>Pseudomonadota</taxon>
        <taxon>Gammaproteobacteria</taxon>
        <taxon>Methylococcales</taxon>
        <taxon>Methylococcaceae</taxon>
        <taxon>Methylocaldum</taxon>
    </lineage>
</organism>
<dbReference type="Gene3D" id="2.60.120.260">
    <property type="entry name" value="Galactose-binding domain-like"/>
    <property type="match status" value="2"/>
</dbReference>
<keyword evidence="3" id="KW-1185">Reference proteome</keyword>
<dbReference type="SUPFAM" id="SSF49785">
    <property type="entry name" value="Galactose-binding domain-like"/>
    <property type="match status" value="2"/>
</dbReference>
<reference evidence="2 3" key="1">
    <citation type="submission" date="2016-12" db="EMBL/GenBank/DDBJ databases">
        <title>Genome sequencing of Methylocaldum marinum.</title>
        <authorList>
            <person name="Takeuchi M."/>
            <person name="Kamagata Y."/>
            <person name="Hiraoka S."/>
            <person name="Oshima K."/>
            <person name="Hattori M."/>
            <person name="Iwasaki W."/>
        </authorList>
    </citation>
    <scope>NUCLEOTIDE SEQUENCE [LARGE SCALE GENOMIC DNA]</scope>
    <source>
        <strain evidence="2 3">S8</strain>
    </source>
</reference>
<protein>
    <submittedName>
        <fullName evidence="2">Coagulation factor 5/8 type domain-containing protein</fullName>
    </submittedName>
</protein>
<dbReference type="EMBL" id="AP017928">
    <property type="protein sequence ID" value="BBA36028.1"/>
    <property type="molecule type" value="Genomic_DNA"/>
</dbReference>
<gene>
    <name evidence="2" type="ORF">sS8_4098</name>
</gene>
<evidence type="ECO:0000313" key="2">
    <source>
        <dbReference type="EMBL" id="BBA36028.1"/>
    </source>
</evidence>
<sequence>MNFPDKSQWTATASSGDPRAAINDSYSTQWACEAATDAWLEIDLGRNAIMGGLEVYWGRHAPKTYSFLSSLDGQVWTPLCATGHGEGGLDVFAFPATEARFVRWTCTDPEPERGLEIVEINLYAPDRAASAQEPGRVMALGRSPVTLPPGESITVDFGYTRSPLGVLVQWGAAYGTDFSVHLSDDGESFREVGRIILGNGDYDSFYWRTTTSRYLRFTVHEASAPEGAIVDELKLRILNKDRMPIGRLERAAKVARSDLYPQSLLGRQVYWTVLGEIDHAEDALFDEYGNLEPRFGSGQITPLLRLDGHLHGAPAASEIAQTLVDGALPIPCVTWSVREQELRVTALTQAGTALVEYRVTNFSDRPRQGALVLALRPVQINPYWQHGGHAVINAIAVDGKTMWVNDQAFAGFSSEPDVVTVAEFDEGDVITLIEKEPRQTGRSLRSDSGLVSAACEFGFHLAPGESASFLVSASLMDGIAPDAGVDFAGIREKVARQWRETIGPRRISVGDREVADTVEAQTGLILVNATRYAFKPGPRNYDRTWIRDGSSQALALLYAGLIEPAKRYVLWYSKRIYENGMVPPILNPDGSVNRGYGSDIEFDAQGQFVAIAADTYRFSRDRAFLDAIFEPVVRATRFIETLCAETNAAHGPETRFHGLLAPSISHEGYNKPTYSYWDDFFALRAWRDCAYLASEIGDAKIAAEAETKGRAFAANLARSLRMTTEALGTGLVHASADREDVDPTSTSIAFEPCRVEDVLPAEYIQATYDVYRDHLDVIRAPDFQGGFTPYEIRNLNAFVALGRTEDAFRVLKDALGWRRPPGWRHWAEVVWGDPRVPDYIGDMPHTWIGAEFATAIRRMLLRENGAMLELFRAVPDAWWEGEGITLNELPTYFGTVNLEARRDGPRLTVDLNLTGPAPERIVLRYPGARQALADGKPCGIDGDFITAPNWSRLVIE</sequence>
<dbReference type="InterPro" id="IPR008928">
    <property type="entry name" value="6-hairpin_glycosidase_sf"/>
</dbReference>
<evidence type="ECO:0000259" key="1">
    <source>
        <dbReference type="PROSITE" id="PS50022"/>
    </source>
</evidence>
<dbReference type="Pfam" id="PF00754">
    <property type="entry name" value="F5_F8_type_C"/>
    <property type="match status" value="2"/>
</dbReference>
<proteinExistence type="predicted"/>
<dbReference type="Gene3D" id="1.50.10.10">
    <property type="match status" value="1"/>
</dbReference>
<dbReference type="Proteomes" id="UP000266313">
    <property type="component" value="Chromosome"/>
</dbReference>
<dbReference type="OrthoDB" id="9763537at2"/>